<feature type="domain" description="ABC transporter" evidence="12">
    <location>
        <begin position="341"/>
        <end position="577"/>
    </location>
</feature>
<gene>
    <name evidence="14" type="primary">msbA</name>
    <name evidence="14" type="ORF">AADV58_00795</name>
</gene>
<keyword evidence="9" id="KW-0445">Lipid transport</keyword>
<dbReference type="CDD" id="cd18552">
    <property type="entry name" value="ABC_6TM_MsbA_like"/>
    <property type="match status" value="1"/>
</dbReference>
<feature type="transmembrane region" description="Helical" evidence="11">
    <location>
        <begin position="127"/>
        <end position="146"/>
    </location>
</feature>
<evidence type="ECO:0000256" key="8">
    <source>
        <dbReference type="ARBA" id="ARBA00022989"/>
    </source>
</evidence>
<keyword evidence="3" id="KW-1003">Cell membrane</keyword>
<evidence type="ECO:0000256" key="3">
    <source>
        <dbReference type="ARBA" id="ARBA00022475"/>
    </source>
</evidence>
<name>A0ABZ2XGG0_9RHOO</name>
<keyword evidence="8 11" id="KW-1133">Transmembrane helix</keyword>
<reference evidence="14 15" key="1">
    <citation type="submission" date="2024-04" db="EMBL/GenBank/DDBJ databases">
        <title>Dissimilatory iodate-reducing microorganisms contribute to the enrichment of iodine in groundwater.</title>
        <authorList>
            <person name="Jiang Z."/>
        </authorList>
    </citation>
    <scope>NUCLEOTIDE SEQUENCE [LARGE SCALE GENOMIC DNA]</scope>
    <source>
        <strain evidence="14 15">NCP973</strain>
    </source>
</reference>
<dbReference type="InterPro" id="IPR011527">
    <property type="entry name" value="ABC1_TM_dom"/>
</dbReference>
<keyword evidence="5" id="KW-0547">Nucleotide-binding</keyword>
<keyword evidence="7" id="KW-1278">Translocase</keyword>
<dbReference type="SUPFAM" id="SSF52540">
    <property type="entry name" value="P-loop containing nucleoside triphosphate hydrolases"/>
    <property type="match status" value="1"/>
</dbReference>
<keyword evidence="10 11" id="KW-0472">Membrane</keyword>
<feature type="transmembrane region" description="Helical" evidence="11">
    <location>
        <begin position="158"/>
        <end position="180"/>
    </location>
</feature>
<dbReference type="EMBL" id="CP151406">
    <property type="protein sequence ID" value="WZJ21713.1"/>
    <property type="molecule type" value="Genomic_DNA"/>
</dbReference>
<dbReference type="SMART" id="SM00382">
    <property type="entry name" value="AAA"/>
    <property type="match status" value="1"/>
</dbReference>
<feature type="domain" description="ABC transmembrane type-1" evidence="13">
    <location>
        <begin position="26"/>
        <end position="309"/>
    </location>
</feature>
<dbReference type="InterPro" id="IPR027417">
    <property type="entry name" value="P-loop_NTPase"/>
</dbReference>
<feature type="transmembrane region" description="Helical" evidence="11">
    <location>
        <begin position="244"/>
        <end position="270"/>
    </location>
</feature>
<dbReference type="InterPro" id="IPR011917">
    <property type="entry name" value="ABC_transpr_lipidA"/>
</dbReference>
<sequence>MNKTTNSRQLYLRLLGYVRPYWLAIVLSLLATMVLAATDPLFPALLKPMFDNGFKTGEDGWSPLAIALGIVGVFFLRGIFNFFSSYGFSWVSNRVVTDVREAMYAKMVRLPIGYFQANSSNVPLTRIAYDVNGVASAATSVVVIVIRDGLSVLGLLGWLLWLNWQLTLVCLALIPAIAIVMRTFSGRLRKASLNAQQAISSMVQVLQETAHSNRVIKVFGGEAQETTRFSGTNNQVRNQNMRQAVAAAAIGPIVHLLASFAVAIVVYVAIVQSGEGQVTVGGFVSFITALLMLLAPLRRLADVNAPLQRGLAAAESVFKLLDEREETDLGRLQLSEVRGELRFEKVSFRYPGAERSALDGVSLTLPAGQTLALVGQSGGGKSTLAALVPRFYAPDSGRILLDGHDLQDLTLASLRGHIAYVSQDILLFNDSVAANIAYGDARTRTMEEIEAAAKAANALEFIRALPQGFDTVIGENGNRLSGGQRQRLAIARAILKNAPILILDEATSALDNESERLVQEALERLMTGRTTLVIAHRLSTIESADCIAVLAGGRLVESGNHQELLASNGAYAQLHRLQFAEAT</sequence>
<feature type="transmembrane region" description="Helical" evidence="11">
    <location>
        <begin position="276"/>
        <end position="295"/>
    </location>
</feature>
<keyword evidence="6" id="KW-0067">ATP-binding</keyword>
<dbReference type="Gene3D" id="3.40.50.300">
    <property type="entry name" value="P-loop containing nucleotide triphosphate hydrolases"/>
    <property type="match status" value="1"/>
</dbReference>
<evidence type="ECO:0000256" key="7">
    <source>
        <dbReference type="ARBA" id="ARBA00022967"/>
    </source>
</evidence>
<keyword evidence="15" id="KW-1185">Reference proteome</keyword>
<dbReference type="Pfam" id="PF00664">
    <property type="entry name" value="ABC_membrane"/>
    <property type="match status" value="1"/>
</dbReference>
<dbReference type="Pfam" id="PF00005">
    <property type="entry name" value="ABC_tran"/>
    <property type="match status" value="1"/>
</dbReference>
<dbReference type="SUPFAM" id="SSF90123">
    <property type="entry name" value="ABC transporter transmembrane region"/>
    <property type="match status" value="1"/>
</dbReference>
<dbReference type="NCBIfam" id="TIGR02203">
    <property type="entry name" value="MsbA_lipidA"/>
    <property type="match status" value="1"/>
</dbReference>
<evidence type="ECO:0000256" key="4">
    <source>
        <dbReference type="ARBA" id="ARBA00022692"/>
    </source>
</evidence>
<dbReference type="InterPro" id="IPR003439">
    <property type="entry name" value="ABC_transporter-like_ATP-bd"/>
</dbReference>
<evidence type="ECO:0000259" key="13">
    <source>
        <dbReference type="PROSITE" id="PS50929"/>
    </source>
</evidence>
<evidence type="ECO:0000256" key="11">
    <source>
        <dbReference type="SAM" id="Phobius"/>
    </source>
</evidence>
<accession>A0ABZ2XGG0</accession>
<evidence type="ECO:0000256" key="6">
    <source>
        <dbReference type="ARBA" id="ARBA00022840"/>
    </source>
</evidence>
<dbReference type="PROSITE" id="PS00211">
    <property type="entry name" value="ABC_TRANSPORTER_1"/>
    <property type="match status" value="1"/>
</dbReference>
<comment type="subcellular location">
    <subcellularLocation>
        <location evidence="1">Cell membrane</location>
        <topology evidence="1">Multi-pass membrane protein</topology>
    </subcellularLocation>
</comment>
<organism evidence="14 15">
    <name type="scientific">Azonexus hydrophilus</name>
    <dbReference type="NCBI Taxonomy" id="418702"/>
    <lineage>
        <taxon>Bacteria</taxon>
        <taxon>Pseudomonadati</taxon>
        <taxon>Pseudomonadota</taxon>
        <taxon>Betaproteobacteria</taxon>
        <taxon>Rhodocyclales</taxon>
        <taxon>Azonexaceae</taxon>
        <taxon>Azonexus</taxon>
    </lineage>
</organism>
<dbReference type="InterPro" id="IPR039421">
    <property type="entry name" value="Type_1_exporter"/>
</dbReference>
<dbReference type="InterPro" id="IPR036640">
    <property type="entry name" value="ABC1_TM_sf"/>
</dbReference>
<dbReference type="Gene3D" id="1.20.1560.10">
    <property type="entry name" value="ABC transporter type 1, transmembrane domain"/>
    <property type="match status" value="1"/>
</dbReference>
<keyword evidence="2" id="KW-0813">Transport</keyword>
<dbReference type="Proteomes" id="UP001479520">
    <property type="component" value="Chromosome"/>
</dbReference>
<evidence type="ECO:0000256" key="2">
    <source>
        <dbReference type="ARBA" id="ARBA00022448"/>
    </source>
</evidence>
<feature type="transmembrane region" description="Helical" evidence="11">
    <location>
        <begin position="61"/>
        <end position="80"/>
    </location>
</feature>
<protein>
    <submittedName>
        <fullName evidence="14">Lipid A export permease/ATP-binding protein MsbA</fullName>
    </submittedName>
</protein>
<dbReference type="PANTHER" id="PTHR43394">
    <property type="entry name" value="ATP-DEPENDENT PERMEASE MDL1, MITOCHONDRIAL"/>
    <property type="match status" value="1"/>
</dbReference>
<evidence type="ECO:0000313" key="15">
    <source>
        <dbReference type="Proteomes" id="UP001479520"/>
    </source>
</evidence>
<evidence type="ECO:0000259" key="12">
    <source>
        <dbReference type="PROSITE" id="PS50893"/>
    </source>
</evidence>
<evidence type="ECO:0000256" key="9">
    <source>
        <dbReference type="ARBA" id="ARBA00023055"/>
    </source>
</evidence>
<dbReference type="PANTHER" id="PTHR43394:SF1">
    <property type="entry name" value="ATP-BINDING CASSETTE SUB-FAMILY B MEMBER 10, MITOCHONDRIAL"/>
    <property type="match status" value="1"/>
</dbReference>
<dbReference type="InterPro" id="IPR003593">
    <property type="entry name" value="AAA+_ATPase"/>
</dbReference>
<dbReference type="RefSeq" id="WP_341743807.1">
    <property type="nucleotide sequence ID" value="NZ_CP151406.1"/>
</dbReference>
<evidence type="ECO:0000256" key="5">
    <source>
        <dbReference type="ARBA" id="ARBA00022741"/>
    </source>
</evidence>
<proteinExistence type="predicted"/>
<dbReference type="PROSITE" id="PS50929">
    <property type="entry name" value="ABC_TM1F"/>
    <property type="match status" value="1"/>
</dbReference>
<evidence type="ECO:0000256" key="1">
    <source>
        <dbReference type="ARBA" id="ARBA00004651"/>
    </source>
</evidence>
<feature type="transmembrane region" description="Helical" evidence="11">
    <location>
        <begin position="21"/>
        <end position="41"/>
    </location>
</feature>
<dbReference type="InterPro" id="IPR017871">
    <property type="entry name" value="ABC_transporter-like_CS"/>
</dbReference>
<evidence type="ECO:0000313" key="14">
    <source>
        <dbReference type="EMBL" id="WZJ21713.1"/>
    </source>
</evidence>
<keyword evidence="4 11" id="KW-0812">Transmembrane</keyword>
<dbReference type="PROSITE" id="PS50893">
    <property type="entry name" value="ABC_TRANSPORTER_2"/>
    <property type="match status" value="1"/>
</dbReference>
<evidence type="ECO:0000256" key="10">
    <source>
        <dbReference type="ARBA" id="ARBA00023136"/>
    </source>
</evidence>